<accession>A0ABZ3HEA7</accession>
<dbReference type="SUPFAM" id="SSF46785">
    <property type="entry name" value="Winged helix' DNA-binding domain"/>
    <property type="match status" value="1"/>
</dbReference>
<dbReference type="RefSeq" id="WP_345973620.1">
    <property type="nucleotide sequence ID" value="NZ_CP147920.1"/>
</dbReference>
<evidence type="ECO:0000256" key="3">
    <source>
        <dbReference type="ARBA" id="ARBA00023163"/>
    </source>
</evidence>
<dbReference type="Pfam" id="PF00027">
    <property type="entry name" value="cNMP_binding"/>
    <property type="match status" value="1"/>
</dbReference>
<evidence type="ECO:0000256" key="2">
    <source>
        <dbReference type="ARBA" id="ARBA00023125"/>
    </source>
</evidence>
<evidence type="ECO:0000259" key="5">
    <source>
        <dbReference type="PROSITE" id="PS51063"/>
    </source>
</evidence>
<dbReference type="SUPFAM" id="SSF51206">
    <property type="entry name" value="cAMP-binding domain-like"/>
    <property type="match status" value="1"/>
</dbReference>
<dbReference type="Pfam" id="PF13545">
    <property type="entry name" value="HTH_Crp_2"/>
    <property type="match status" value="1"/>
</dbReference>
<evidence type="ECO:0000259" key="4">
    <source>
        <dbReference type="PROSITE" id="PS50042"/>
    </source>
</evidence>
<keyword evidence="2" id="KW-0238">DNA-binding</keyword>
<dbReference type="InterPro" id="IPR000595">
    <property type="entry name" value="cNMP-bd_dom"/>
</dbReference>
<feature type="domain" description="HTH crp-type" evidence="5">
    <location>
        <begin position="142"/>
        <end position="204"/>
    </location>
</feature>
<dbReference type="Gene3D" id="1.10.10.10">
    <property type="entry name" value="Winged helix-like DNA-binding domain superfamily/Winged helix DNA-binding domain"/>
    <property type="match status" value="1"/>
</dbReference>
<dbReference type="CDD" id="cd00038">
    <property type="entry name" value="CAP_ED"/>
    <property type="match status" value="1"/>
</dbReference>
<dbReference type="PANTHER" id="PTHR24567:SF74">
    <property type="entry name" value="HTH-TYPE TRANSCRIPTIONAL REGULATOR ARCR"/>
    <property type="match status" value="1"/>
</dbReference>
<dbReference type="PANTHER" id="PTHR24567">
    <property type="entry name" value="CRP FAMILY TRANSCRIPTIONAL REGULATORY PROTEIN"/>
    <property type="match status" value="1"/>
</dbReference>
<evidence type="ECO:0000256" key="1">
    <source>
        <dbReference type="ARBA" id="ARBA00023015"/>
    </source>
</evidence>
<dbReference type="InterPro" id="IPR036388">
    <property type="entry name" value="WH-like_DNA-bd_sf"/>
</dbReference>
<dbReference type="PROSITE" id="PS51063">
    <property type="entry name" value="HTH_CRP_2"/>
    <property type="match status" value="1"/>
</dbReference>
<proteinExistence type="predicted"/>
<keyword evidence="7" id="KW-1185">Reference proteome</keyword>
<dbReference type="InterPro" id="IPR050397">
    <property type="entry name" value="Env_Response_Regulators"/>
</dbReference>
<dbReference type="Gene3D" id="2.60.120.10">
    <property type="entry name" value="Jelly Rolls"/>
    <property type="match status" value="1"/>
</dbReference>
<dbReference type="InterPro" id="IPR036390">
    <property type="entry name" value="WH_DNA-bd_sf"/>
</dbReference>
<evidence type="ECO:0000313" key="6">
    <source>
        <dbReference type="EMBL" id="XAU16210.1"/>
    </source>
</evidence>
<dbReference type="SMART" id="SM00419">
    <property type="entry name" value="HTH_CRP"/>
    <property type="match status" value="1"/>
</dbReference>
<dbReference type="Proteomes" id="UP001447842">
    <property type="component" value="Chromosome"/>
</dbReference>
<dbReference type="PROSITE" id="PS50042">
    <property type="entry name" value="CNMP_BINDING_3"/>
    <property type="match status" value="1"/>
</dbReference>
<organism evidence="6 7">
    <name type="scientific">Sulfurimonas diazotrophicus</name>
    <dbReference type="NCBI Taxonomy" id="3131939"/>
    <lineage>
        <taxon>Bacteria</taxon>
        <taxon>Pseudomonadati</taxon>
        <taxon>Campylobacterota</taxon>
        <taxon>Epsilonproteobacteria</taxon>
        <taxon>Campylobacterales</taxon>
        <taxon>Sulfurimonadaceae</taxon>
        <taxon>Sulfurimonas</taxon>
    </lineage>
</organism>
<protein>
    <submittedName>
        <fullName evidence="6">Crp/Fnr family transcriptional regulator</fullName>
    </submittedName>
</protein>
<dbReference type="SMART" id="SM00100">
    <property type="entry name" value="cNMP"/>
    <property type="match status" value="1"/>
</dbReference>
<dbReference type="InterPro" id="IPR018490">
    <property type="entry name" value="cNMP-bd_dom_sf"/>
</dbReference>
<name>A0ABZ3HEA7_9BACT</name>
<keyword evidence="3" id="KW-0804">Transcription</keyword>
<dbReference type="InterPro" id="IPR012318">
    <property type="entry name" value="HTH_CRP"/>
</dbReference>
<reference evidence="6 7" key="1">
    <citation type="submission" date="2024-03" db="EMBL/GenBank/DDBJ databases">
        <title>Sulfurimonas sp. HSL3-1.</title>
        <authorList>
            <person name="Wang S."/>
        </authorList>
    </citation>
    <scope>NUCLEOTIDE SEQUENCE [LARGE SCALE GENOMIC DNA]</scope>
    <source>
        <strain evidence="6 7">HSL3-1</strain>
    </source>
</reference>
<keyword evidence="1" id="KW-0805">Transcription regulation</keyword>
<evidence type="ECO:0000313" key="7">
    <source>
        <dbReference type="Proteomes" id="UP001447842"/>
    </source>
</evidence>
<dbReference type="EMBL" id="CP147920">
    <property type="protein sequence ID" value="XAU16210.1"/>
    <property type="molecule type" value="Genomic_DNA"/>
</dbReference>
<dbReference type="InterPro" id="IPR014710">
    <property type="entry name" value="RmlC-like_jellyroll"/>
</dbReference>
<sequence>MGLEHCYLFNRLEGDDLAQLREITRVKSYSAGSTLFYAGEHPGKLRLIVSGVVKVVKHDTAGNEIVLAHFRADDLVAEAAHFENIPYPATARCETDVTLYEIDFGAFKSRFLNRPDVALGIIRSLTRKIKQLEAVIRRTTVDDAQTRLARYLLEHADVLAATTQKQIASQIGLTPETVSRIVRRFKARGWVEVRARKIVIVDAEGLRSLLDESV</sequence>
<gene>
    <name evidence="6" type="ORF">WCY31_05745</name>
</gene>
<feature type="domain" description="Cyclic nucleotide-binding" evidence="4">
    <location>
        <begin position="8"/>
        <end position="128"/>
    </location>
</feature>